<dbReference type="Pfam" id="PF04506">
    <property type="entry name" value="Rft-1"/>
    <property type="match status" value="1"/>
</dbReference>
<keyword evidence="7 10" id="KW-0472">Membrane</keyword>
<organism evidence="11 12">
    <name type="scientific">Schizosaccharomyces osmophilus</name>
    <dbReference type="NCBI Taxonomy" id="2545709"/>
    <lineage>
        <taxon>Eukaryota</taxon>
        <taxon>Fungi</taxon>
        <taxon>Dikarya</taxon>
        <taxon>Ascomycota</taxon>
        <taxon>Taphrinomycotina</taxon>
        <taxon>Schizosaccharomycetes</taxon>
        <taxon>Schizosaccharomycetales</taxon>
        <taxon>Schizosaccharomycetaceae</taxon>
        <taxon>Schizosaccharomyces</taxon>
    </lineage>
</organism>
<evidence type="ECO:0000256" key="1">
    <source>
        <dbReference type="ARBA" id="ARBA00004477"/>
    </source>
</evidence>
<evidence type="ECO:0000256" key="10">
    <source>
        <dbReference type="RuleBase" id="RU365067"/>
    </source>
</evidence>
<keyword evidence="4 10" id="KW-0812">Transmembrane</keyword>
<reference evidence="11 12" key="1">
    <citation type="journal article" date="2023" name="G3 (Bethesda)">
        <title>A high-quality reference genome for the fission yeast Schizosaccharomyces osmophilus.</title>
        <authorList>
            <person name="Jia G.S."/>
            <person name="Zhang W.C."/>
            <person name="Liang Y."/>
            <person name="Liu X.H."/>
            <person name="Rhind N."/>
            <person name="Pidoux A."/>
            <person name="Brysch-Herzberg M."/>
            <person name="Du L.L."/>
        </authorList>
    </citation>
    <scope>NUCLEOTIDE SEQUENCE [LARGE SCALE GENOMIC DNA]</scope>
    <source>
        <strain evidence="11 12">CBS 15793</strain>
    </source>
</reference>
<feature type="transmembrane region" description="Helical" evidence="10">
    <location>
        <begin position="335"/>
        <end position="357"/>
    </location>
</feature>
<comment type="caution">
    <text evidence="10">Lacks conserved residue(s) required for the propagation of feature annotation.</text>
</comment>
<dbReference type="KEGG" id="som:SOMG_00139"/>
<evidence type="ECO:0000256" key="7">
    <source>
        <dbReference type="ARBA" id="ARBA00023136"/>
    </source>
</evidence>
<comment type="function">
    <text evidence="9 10">Intramembrane glycolipid transporter that operates in the biosynthetic pathway of dolichol-linked oligosaccharides, the glycan precursors employed in protein asparagine (N)-glycosylation. The sequential addition of sugars to dolichol pyrophosphate produces dolichol-linked oligosaccharides containing fourteen sugars, including two GlcNAcs, nine mannoses and three glucoses. Once assembled, the oligosaccharide is transferred from the lipid to nascent proteins by oligosaccharyltransferases. The assembly of dolichol-linked oligosaccharides begins on the cytosolic side of the endoplasmic reticulum membrane and finishes in its lumen. RFT1 could mediate the translocation of the cytosolically oriented intermediate DolPP-GlcNAc2Man5, produced by ALG11, into the ER lumen where dolichol-linked oligosaccharides assembly continues. However, the intramembrane lipid transporter activity could not be confirmed in vitro.</text>
</comment>
<dbReference type="GeneID" id="80873626"/>
<evidence type="ECO:0000256" key="3">
    <source>
        <dbReference type="ARBA" id="ARBA00010288"/>
    </source>
</evidence>
<feature type="transmembrane region" description="Helical" evidence="10">
    <location>
        <begin position="377"/>
        <end position="401"/>
    </location>
</feature>
<proteinExistence type="inferred from homology"/>
<dbReference type="PANTHER" id="PTHR13117">
    <property type="entry name" value="ENDOPLASMIC RETICULUM MULTISPAN TRANSMEMBRANE PROTEIN-RELATED"/>
    <property type="match status" value="1"/>
</dbReference>
<dbReference type="AlphaFoldDB" id="A0AAE9WBS9"/>
<feature type="transmembrane region" description="Helical" evidence="10">
    <location>
        <begin position="116"/>
        <end position="138"/>
    </location>
</feature>
<sequence>MVPNENSSPSKMSTSDSLLHSSSKGLGSSIFFQSISRGLTFVLNQLTIRFTSPRAYAYSSIHFEILRSTILFVSRESVRLAMQRMPSQENCIEDTTKLPIPDSKYRSGRLQLVKNASLISVYAGVIVSTLVALFYLYAMPMFPYKTTCILLYSFAGLLYLLSEPYYQILHWRRQYSPTASAEGLGIISNTVTSFFIFLLFQNKNLSVLPFALGTLMESVVNFVALYSVANAKSLFIFPRRVLHEGKLIYWEESFLGVISSHTFHLLLKHLMTKGDKIMIAWYAAPSVQGPYALASNYGSLIARILFRPLEEHSRIVFAQLTHSPEKEDQRKATVLLLWILKLYYYLSMFVIFGYNYSTIVLKFGAGKQWTSDESASVLSWYAFYIPFMAVNGVLEAFFVSTASSFQLLSQSRCFLLSTILYFVSGKVFLDWLSLGAHGLVLANISNLTIRILFVVHFVHKNFPFLRFSKSMPGSLITLMAGLLSIVSKTLLHQFENHSIGLLLFVASAPTLAIIYAVAILILDKDISTFIMSRLKKPHRD</sequence>
<dbReference type="GO" id="GO:0034203">
    <property type="term" value="P:glycolipid translocation"/>
    <property type="evidence" value="ECO:0007669"/>
    <property type="project" value="TreeGrafter"/>
</dbReference>
<evidence type="ECO:0000256" key="4">
    <source>
        <dbReference type="ARBA" id="ARBA00022692"/>
    </source>
</evidence>
<evidence type="ECO:0000256" key="5">
    <source>
        <dbReference type="ARBA" id="ARBA00022824"/>
    </source>
</evidence>
<dbReference type="GO" id="GO:0005789">
    <property type="term" value="C:endoplasmic reticulum membrane"/>
    <property type="evidence" value="ECO:0007669"/>
    <property type="project" value="UniProtKB-SubCell"/>
</dbReference>
<evidence type="ECO:0000256" key="2">
    <source>
        <dbReference type="ARBA" id="ARBA00004922"/>
    </source>
</evidence>
<evidence type="ECO:0000256" key="8">
    <source>
        <dbReference type="ARBA" id="ARBA00044793"/>
    </source>
</evidence>
<dbReference type="GO" id="GO:0006488">
    <property type="term" value="P:dolichol-linked oligosaccharide biosynthetic process"/>
    <property type="evidence" value="ECO:0007669"/>
    <property type="project" value="InterPro"/>
</dbReference>
<evidence type="ECO:0000313" key="12">
    <source>
        <dbReference type="Proteomes" id="UP001212411"/>
    </source>
</evidence>
<feature type="transmembrane region" description="Helical" evidence="10">
    <location>
        <begin position="183"/>
        <end position="201"/>
    </location>
</feature>
<dbReference type="RefSeq" id="XP_056037168.1">
    <property type="nucleotide sequence ID" value="XM_056178937.1"/>
</dbReference>
<evidence type="ECO:0000313" key="11">
    <source>
        <dbReference type="EMBL" id="WBW72925.1"/>
    </source>
</evidence>
<name>A0AAE9WBS9_9SCHI</name>
<comment type="similarity">
    <text evidence="3 10">Belongs to the RFT1 family.</text>
</comment>
<dbReference type="InterPro" id="IPR007594">
    <property type="entry name" value="RFT1"/>
</dbReference>
<dbReference type="EMBL" id="CP115611">
    <property type="protein sequence ID" value="WBW72925.1"/>
    <property type="molecule type" value="Genomic_DNA"/>
</dbReference>
<comment type="pathway">
    <text evidence="2">Protein modification; protein glycosylation.</text>
</comment>
<feature type="transmembrane region" description="Helical" evidence="10">
    <location>
        <begin position="144"/>
        <end position="162"/>
    </location>
</feature>
<keyword evidence="10" id="KW-0813">Transport</keyword>
<gene>
    <name evidence="11" type="primary">rft1</name>
    <name evidence="11" type="ORF">SOMG_00139</name>
</gene>
<evidence type="ECO:0000256" key="6">
    <source>
        <dbReference type="ARBA" id="ARBA00022989"/>
    </source>
</evidence>
<keyword evidence="12" id="KW-1185">Reference proteome</keyword>
<keyword evidence="6 10" id="KW-1133">Transmembrane helix</keyword>
<dbReference type="Proteomes" id="UP001212411">
    <property type="component" value="Chromosome 1"/>
</dbReference>
<comment type="subcellular location">
    <subcellularLocation>
        <location evidence="1 10">Endoplasmic reticulum membrane</location>
        <topology evidence="1 10">Multi-pass membrane protein</topology>
    </subcellularLocation>
</comment>
<feature type="transmembrane region" description="Helical" evidence="10">
    <location>
        <begin position="207"/>
        <end position="229"/>
    </location>
</feature>
<evidence type="ECO:0000256" key="9">
    <source>
        <dbReference type="ARBA" id="ARBA00045912"/>
    </source>
</evidence>
<keyword evidence="5 10" id="KW-0256">Endoplasmic reticulum</keyword>
<protein>
    <recommendedName>
        <fullName evidence="8 10">Man(5)GlcNAc(2)-PP-dolichol translocation protein RFT1</fullName>
    </recommendedName>
</protein>
<dbReference type="PANTHER" id="PTHR13117:SF5">
    <property type="entry name" value="PROTEIN RFT1 HOMOLOG"/>
    <property type="match status" value="1"/>
</dbReference>
<accession>A0AAE9WBS9</accession>
<feature type="transmembrane region" description="Helical" evidence="10">
    <location>
        <begin position="413"/>
        <end position="432"/>
    </location>
</feature>
<feature type="transmembrane region" description="Helical" evidence="10">
    <location>
        <begin position="499"/>
        <end position="522"/>
    </location>
</feature>
<feature type="transmembrane region" description="Helical" evidence="10">
    <location>
        <begin position="470"/>
        <end position="487"/>
    </location>
</feature>